<organism evidence="1 2">
    <name type="scientific">Allopontixanthobacter sediminis</name>
    <dbReference type="NCBI Taxonomy" id="1689985"/>
    <lineage>
        <taxon>Bacteria</taxon>
        <taxon>Pseudomonadati</taxon>
        <taxon>Pseudomonadota</taxon>
        <taxon>Alphaproteobacteria</taxon>
        <taxon>Sphingomonadales</taxon>
        <taxon>Erythrobacteraceae</taxon>
        <taxon>Allopontixanthobacter</taxon>
    </lineage>
</organism>
<keyword evidence="2" id="KW-1185">Reference proteome</keyword>
<dbReference type="SUPFAM" id="SSF51445">
    <property type="entry name" value="(Trans)glycosidases"/>
    <property type="match status" value="1"/>
</dbReference>
<dbReference type="InterPro" id="IPR017853">
    <property type="entry name" value="GH"/>
</dbReference>
<gene>
    <name evidence="1" type="ORF">GRI65_00230</name>
</gene>
<dbReference type="OrthoDB" id="366350at2"/>
<evidence type="ECO:0000313" key="1">
    <source>
        <dbReference type="EMBL" id="MXP42876.1"/>
    </source>
</evidence>
<proteinExistence type="predicted"/>
<dbReference type="Proteomes" id="UP000431922">
    <property type="component" value="Unassembled WGS sequence"/>
</dbReference>
<accession>A0A845AY74</accession>
<dbReference type="Gene3D" id="3.20.20.80">
    <property type="entry name" value="Glycosidases"/>
    <property type="match status" value="1"/>
</dbReference>
<dbReference type="RefSeq" id="WP_160754541.1">
    <property type="nucleotide sequence ID" value="NZ_WTYL01000001.1"/>
</dbReference>
<dbReference type="EMBL" id="WTYL01000001">
    <property type="protein sequence ID" value="MXP42876.1"/>
    <property type="molecule type" value="Genomic_DNA"/>
</dbReference>
<reference evidence="1 2" key="1">
    <citation type="submission" date="2019-12" db="EMBL/GenBank/DDBJ databases">
        <title>Genomic-based taxomic classification of the family Erythrobacteraceae.</title>
        <authorList>
            <person name="Xu L."/>
        </authorList>
    </citation>
    <scope>NUCLEOTIDE SEQUENCE [LARGE SCALE GENOMIC DNA]</scope>
    <source>
        <strain evidence="1 2">KCTC 42453</strain>
    </source>
</reference>
<protein>
    <submittedName>
        <fullName evidence="1">Uncharacterized protein</fullName>
    </submittedName>
</protein>
<name>A0A845AY74_9SPHN</name>
<dbReference type="AlphaFoldDB" id="A0A845AY74"/>
<comment type="caution">
    <text evidence="1">The sequence shown here is derived from an EMBL/GenBank/DDBJ whole genome shotgun (WGS) entry which is preliminary data.</text>
</comment>
<evidence type="ECO:0000313" key="2">
    <source>
        <dbReference type="Proteomes" id="UP000431922"/>
    </source>
</evidence>
<sequence length="84" mass="9663">MVRDVTTSPEDAFSESWLSRANAAQNHYRIVRDRFAPGKPIWITETAQTACSGDPWSAPFLDTFRYRDQLGRFARNDVSIVFHN</sequence>